<accession>A0A5C5XE62</accession>
<dbReference type="Gene3D" id="3.40.430.10">
    <property type="entry name" value="Dihydrofolate Reductase, subunit A"/>
    <property type="match status" value="1"/>
</dbReference>
<dbReference type="Pfam" id="PF01872">
    <property type="entry name" value="RibD_C"/>
    <property type="match status" value="1"/>
</dbReference>
<dbReference type="InterPro" id="IPR050765">
    <property type="entry name" value="Riboflavin_Biosynth_HTPR"/>
</dbReference>
<organism evidence="2 3">
    <name type="scientific">Rubinisphaera italica</name>
    <dbReference type="NCBI Taxonomy" id="2527969"/>
    <lineage>
        <taxon>Bacteria</taxon>
        <taxon>Pseudomonadati</taxon>
        <taxon>Planctomycetota</taxon>
        <taxon>Planctomycetia</taxon>
        <taxon>Planctomycetales</taxon>
        <taxon>Planctomycetaceae</taxon>
        <taxon>Rubinisphaera</taxon>
    </lineage>
</organism>
<evidence type="ECO:0000313" key="3">
    <source>
        <dbReference type="Proteomes" id="UP000316095"/>
    </source>
</evidence>
<sequence length="200" mass="21977">MRELAILTFVTVDGVMQAPHSPEEDTSNGFSQAGWARPCWYEVMEQVQREAMSDPYDLLLGRRTYEFFSAHHSSSAATDNPVAAMLNKAKKYVATNTLSNLTWNNSEAISGDIAAEVSRLKTQDGPLLQVHGSWQLVQTLLGNNLIDEFRLWTFPVLVGSGKRLFGNGSAPAGLKLVKSDTTTNGAVMSIYRVSSFETTL</sequence>
<dbReference type="GO" id="GO:0009231">
    <property type="term" value="P:riboflavin biosynthetic process"/>
    <property type="evidence" value="ECO:0007669"/>
    <property type="project" value="InterPro"/>
</dbReference>
<dbReference type="GO" id="GO:0008703">
    <property type="term" value="F:5-amino-6-(5-phosphoribosylamino)uracil reductase activity"/>
    <property type="evidence" value="ECO:0007669"/>
    <property type="project" value="InterPro"/>
</dbReference>
<evidence type="ECO:0000259" key="1">
    <source>
        <dbReference type="Pfam" id="PF01872"/>
    </source>
</evidence>
<feature type="domain" description="Bacterial bifunctional deaminase-reductase C-terminal" evidence="1">
    <location>
        <begin position="8"/>
        <end position="187"/>
    </location>
</feature>
<protein>
    <recommendedName>
        <fullName evidence="1">Bacterial bifunctional deaminase-reductase C-terminal domain-containing protein</fullName>
    </recommendedName>
</protein>
<dbReference type="InterPro" id="IPR002734">
    <property type="entry name" value="RibDG_C"/>
</dbReference>
<dbReference type="AlphaFoldDB" id="A0A5C5XE62"/>
<name>A0A5C5XE62_9PLAN</name>
<dbReference type="EMBL" id="SJPG01000001">
    <property type="protein sequence ID" value="TWT60949.1"/>
    <property type="molecule type" value="Genomic_DNA"/>
</dbReference>
<evidence type="ECO:0000313" key="2">
    <source>
        <dbReference type="EMBL" id="TWT60949.1"/>
    </source>
</evidence>
<dbReference type="SUPFAM" id="SSF53597">
    <property type="entry name" value="Dihydrofolate reductase-like"/>
    <property type="match status" value="1"/>
</dbReference>
<dbReference type="RefSeq" id="WP_146502993.1">
    <property type="nucleotide sequence ID" value="NZ_SJPG01000001.1"/>
</dbReference>
<keyword evidence="3" id="KW-1185">Reference proteome</keyword>
<dbReference type="PANTHER" id="PTHR38011:SF2">
    <property type="entry name" value="BIFUNCTIONAL DEAMINASE-REDUCTASE DOMAIN PROTEIN"/>
    <property type="match status" value="1"/>
</dbReference>
<gene>
    <name evidence="2" type="ORF">Pan54_16810</name>
</gene>
<reference evidence="2 3" key="1">
    <citation type="submission" date="2019-02" db="EMBL/GenBank/DDBJ databases">
        <title>Deep-cultivation of Planctomycetes and their phenomic and genomic characterization uncovers novel biology.</title>
        <authorList>
            <person name="Wiegand S."/>
            <person name="Jogler M."/>
            <person name="Boedeker C."/>
            <person name="Pinto D."/>
            <person name="Vollmers J."/>
            <person name="Rivas-Marin E."/>
            <person name="Kohn T."/>
            <person name="Peeters S.H."/>
            <person name="Heuer A."/>
            <person name="Rast P."/>
            <person name="Oberbeckmann S."/>
            <person name="Bunk B."/>
            <person name="Jeske O."/>
            <person name="Meyerdierks A."/>
            <person name="Storesund J.E."/>
            <person name="Kallscheuer N."/>
            <person name="Luecker S."/>
            <person name="Lage O.M."/>
            <person name="Pohl T."/>
            <person name="Merkel B.J."/>
            <person name="Hornburger P."/>
            <person name="Mueller R.-W."/>
            <person name="Bruemmer F."/>
            <person name="Labrenz M."/>
            <person name="Spormann A.M."/>
            <person name="Op Den Camp H."/>
            <person name="Overmann J."/>
            <person name="Amann R."/>
            <person name="Jetten M.S.M."/>
            <person name="Mascher T."/>
            <person name="Medema M.H."/>
            <person name="Devos D.P."/>
            <person name="Kaster A.-K."/>
            <person name="Ovreas L."/>
            <person name="Rohde M."/>
            <person name="Galperin M.Y."/>
            <person name="Jogler C."/>
        </authorList>
    </citation>
    <scope>NUCLEOTIDE SEQUENCE [LARGE SCALE GENOMIC DNA]</scope>
    <source>
        <strain evidence="2 3">Pan54</strain>
    </source>
</reference>
<proteinExistence type="predicted"/>
<comment type="caution">
    <text evidence="2">The sequence shown here is derived from an EMBL/GenBank/DDBJ whole genome shotgun (WGS) entry which is preliminary data.</text>
</comment>
<dbReference type="Proteomes" id="UP000316095">
    <property type="component" value="Unassembled WGS sequence"/>
</dbReference>
<dbReference type="PANTHER" id="PTHR38011">
    <property type="entry name" value="DIHYDROFOLATE REDUCTASE FAMILY PROTEIN (AFU_ORTHOLOGUE AFUA_8G06820)"/>
    <property type="match status" value="1"/>
</dbReference>
<dbReference type="InterPro" id="IPR024072">
    <property type="entry name" value="DHFR-like_dom_sf"/>
</dbReference>
<dbReference type="OrthoDB" id="195113at2"/>